<gene>
    <name evidence="4" type="ORF">BON22_3193</name>
    <name evidence="3" type="ORF">CYFA0S_10e01530g</name>
</gene>
<dbReference type="OMA" id="KFKVWSC"/>
<keyword evidence="5" id="KW-1185">Reference proteome</keyword>
<dbReference type="PROSITE" id="PS51397">
    <property type="entry name" value="WLM"/>
    <property type="match status" value="1"/>
</dbReference>
<dbReference type="GO" id="GO:0005634">
    <property type="term" value="C:nucleus"/>
    <property type="evidence" value="ECO:0007669"/>
    <property type="project" value="TreeGrafter"/>
</dbReference>
<dbReference type="GO" id="GO:0006281">
    <property type="term" value="P:DNA repair"/>
    <property type="evidence" value="ECO:0007669"/>
    <property type="project" value="TreeGrafter"/>
</dbReference>
<feature type="domain" description="WLM" evidence="2">
    <location>
        <begin position="17"/>
        <end position="210"/>
    </location>
</feature>
<feature type="region of interest" description="Disordered" evidence="1">
    <location>
        <begin position="237"/>
        <end position="290"/>
    </location>
</feature>
<evidence type="ECO:0000313" key="4">
    <source>
        <dbReference type="EMBL" id="ONH67050.1"/>
    </source>
</evidence>
<accession>A0A061AYU1</accession>
<keyword evidence="4" id="KW-0645">Protease</keyword>
<dbReference type="EMBL" id="MPUK01000005">
    <property type="protein sequence ID" value="ONH67050.1"/>
    <property type="molecule type" value="Genomic_DNA"/>
</dbReference>
<dbReference type="EMBL" id="LK052895">
    <property type="protein sequence ID" value="CDR42721.1"/>
    <property type="molecule type" value="Genomic_DNA"/>
</dbReference>
<dbReference type="InterPro" id="IPR013536">
    <property type="entry name" value="WLM_dom"/>
</dbReference>
<dbReference type="Proteomes" id="UP000189513">
    <property type="component" value="Unassembled WGS sequence"/>
</dbReference>
<keyword evidence="4" id="KW-0482">Metalloprotease</keyword>
<dbReference type="OrthoDB" id="49605at2759"/>
<dbReference type="VEuPathDB" id="FungiDB:BON22_3193"/>
<feature type="compositionally biased region" description="Basic and acidic residues" evidence="1">
    <location>
        <begin position="251"/>
        <end position="269"/>
    </location>
</feature>
<dbReference type="PANTHER" id="PTHR46622">
    <property type="entry name" value="DNA-DEPENDENT METALLOPROTEASE WSS1"/>
    <property type="match status" value="1"/>
</dbReference>
<sequence>MVIKGKFSRRAPPPKIKLPRLMNPFIGSIAALKKRPRQQEAIDLLYEVANQVAPLMQYYGLKVKMLQEMYPKNDNLLGLNINHGSKIQLRLRRAGEENSFLSMDELIGTMLHELVHNTRGPHDQVFFAKLDEYFDKKMELESKGITTIWGKGEKLGGDRLTPAQIRQARLTKLDKKFQGGVHRLGGNDDPSMKGKTLQELVREATIRRIEVQKWCHDPDVGDVPNDDELEVVMKQDYDRALNKKRSQSAEPLREEDHKRPDKGVKRQESESSQQGGKTPEIEVIDLTSDD</sequence>
<evidence type="ECO:0000313" key="5">
    <source>
        <dbReference type="Proteomes" id="UP000189513"/>
    </source>
</evidence>
<reference evidence="4" key="3">
    <citation type="submission" date="2017-01" db="EMBL/GenBank/DDBJ databases">
        <authorList>
            <person name="Mah S.A."/>
            <person name="Swanson W.J."/>
            <person name="Moy G.W."/>
            <person name="Vacquier V.D."/>
        </authorList>
    </citation>
    <scope>NUCLEOTIDE SEQUENCE [LARGE SCALE GENOMIC DNA]</scope>
    <source>
        <strain evidence="4">65</strain>
    </source>
</reference>
<dbReference type="GO" id="GO:0006508">
    <property type="term" value="P:proteolysis"/>
    <property type="evidence" value="ECO:0007669"/>
    <property type="project" value="UniProtKB-KW"/>
</dbReference>
<organism evidence="3">
    <name type="scientific">Cyberlindnera fabianii</name>
    <name type="common">Yeast</name>
    <name type="synonym">Hansenula fabianii</name>
    <dbReference type="NCBI Taxonomy" id="36022"/>
    <lineage>
        <taxon>Eukaryota</taxon>
        <taxon>Fungi</taxon>
        <taxon>Dikarya</taxon>
        <taxon>Ascomycota</taxon>
        <taxon>Saccharomycotina</taxon>
        <taxon>Saccharomycetes</taxon>
        <taxon>Phaffomycetales</taxon>
        <taxon>Phaffomycetaceae</taxon>
        <taxon>Cyberlindnera</taxon>
    </lineage>
</organism>
<reference evidence="5" key="2">
    <citation type="journal article" date="2017" name="Genome Announc.">
        <title>Genome sequences of Cyberlindnera fabianii 65, Pichia kudriavzevii 129, and Saccharomyces cerevisiae 131 isolated from fermented masau fruits in Zimbabwe.</title>
        <authorList>
            <person name="van Rijswijck I.M.H."/>
            <person name="Derks M.F.L."/>
            <person name="Abee T."/>
            <person name="de Ridder D."/>
            <person name="Smid E.J."/>
        </authorList>
    </citation>
    <scope>NUCLEOTIDE SEQUENCE [LARGE SCALE GENOMIC DNA]</scope>
    <source>
        <strain evidence="5">65</strain>
    </source>
</reference>
<dbReference type="InterPro" id="IPR053000">
    <property type="entry name" value="WSS1-like_metalloprotease"/>
</dbReference>
<dbReference type="PANTHER" id="PTHR46622:SF1">
    <property type="entry name" value="DNA-DEPENDENT METALLOPROTEASE WSS1"/>
    <property type="match status" value="1"/>
</dbReference>
<keyword evidence="4" id="KW-0378">Hydrolase</keyword>
<evidence type="ECO:0000256" key="1">
    <source>
        <dbReference type="SAM" id="MobiDB-lite"/>
    </source>
</evidence>
<dbReference type="Pfam" id="PF08325">
    <property type="entry name" value="WLM"/>
    <property type="match status" value="1"/>
</dbReference>
<dbReference type="AlphaFoldDB" id="A0A061AYU1"/>
<reference evidence="3" key="1">
    <citation type="journal article" date="2014" name="Genome Announc.">
        <title>Genome sequence of the yeast Cyberlindnera fabianii (Hansenula fabianii).</title>
        <authorList>
            <person name="Freel K.C."/>
            <person name="Sarilar V."/>
            <person name="Neuveglise C."/>
            <person name="Devillers H."/>
            <person name="Friedrich A."/>
            <person name="Schacherer J."/>
        </authorList>
    </citation>
    <scope>NUCLEOTIDE SEQUENCE</scope>
    <source>
        <strain evidence="3">YJS4271</strain>
    </source>
</reference>
<name>A0A061AYU1_CYBFA</name>
<dbReference type="GO" id="GO:0008237">
    <property type="term" value="F:metallopeptidase activity"/>
    <property type="evidence" value="ECO:0007669"/>
    <property type="project" value="UniProtKB-KW"/>
</dbReference>
<proteinExistence type="predicted"/>
<evidence type="ECO:0000259" key="2">
    <source>
        <dbReference type="PROSITE" id="PS51397"/>
    </source>
</evidence>
<evidence type="ECO:0000313" key="3">
    <source>
        <dbReference type="EMBL" id="CDR42721.1"/>
    </source>
</evidence>
<protein>
    <submittedName>
        <fullName evidence="3">CYFA0S10e01530g1_1</fullName>
    </submittedName>
    <submittedName>
        <fullName evidence="4">DNA-dependent metalloprotease WSS1</fullName>
    </submittedName>
</protein>
<dbReference type="STRING" id="36022.A0A061AYU1"/>